<dbReference type="eggNOG" id="KOG1721">
    <property type="taxonomic scope" value="Eukaryota"/>
</dbReference>
<dbReference type="PANTHER" id="PTHR47595:SF1">
    <property type="entry name" value="MYB_SANT-LIKE DNA-BINDING DOMAIN-CONTAINING PROTEIN"/>
    <property type="match status" value="1"/>
</dbReference>
<reference evidence="2" key="1">
    <citation type="journal article" date="2008" name="Nature">
        <title>The amphioxus genome and the evolution of the chordate karyotype.</title>
        <authorList>
            <consortium name="US DOE Joint Genome Institute (JGI-PGF)"/>
            <person name="Putnam N.H."/>
            <person name="Butts T."/>
            <person name="Ferrier D.E.K."/>
            <person name="Furlong R.F."/>
            <person name="Hellsten U."/>
            <person name="Kawashima T."/>
            <person name="Robinson-Rechavi M."/>
            <person name="Shoguchi E."/>
            <person name="Terry A."/>
            <person name="Yu J.-K."/>
            <person name="Benito-Gutierrez E.L."/>
            <person name="Dubchak I."/>
            <person name="Garcia-Fernandez J."/>
            <person name="Gibson-Brown J.J."/>
            <person name="Grigoriev I.V."/>
            <person name="Horton A.C."/>
            <person name="de Jong P.J."/>
            <person name="Jurka J."/>
            <person name="Kapitonov V.V."/>
            <person name="Kohara Y."/>
            <person name="Kuroki Y."/>
            <person name="Lindquist E."/>
            <person name="Lucas S."/>
            <person name="Osoegawa K."/>
            <person name="Pennacchio L.A."/>
            <person name="Salamov A.A."/>
            <person name="Satou Y."/>
            <person name="Sauka-Spengler T."/>
            <person name="Schmutz J."/>
            <person name="Shin-I T."/>
            <person name="Toyoda A."/>
            <person name="Bronner-Fraser M."/>
            <person name="Fujiyama A."/>
            <person name="Holland L.Z."/>
            <person name="Holland P.W.H."/>
            <person name="Satoh N."/>
            <person name="Rokhsar D.S."/>
        </authorList>
    </citation>
    <scope>NUCLEOTIDE SEQUENCE [LARGE SCALE GENOMIC DNA]</scope>
    <source>
        <strain evidence="2">S238N-H82</strain>
        <tissue evidence="2">Testes</tissue>
    </source>
</reference>
<feature type="domain" description="Myb/SANT-like DNA-binding" evidence="1">
    <location>
        <begin position="8"/>
        <end position="92"/>
    </location>
</feature>
<gene>
    <name evidence="2" type="ORF">BRAFLDRAFT_108653</name>
</gene>
<dbReference type="Gene3D" id="1.10.10.60">
    <property type="entry name" value="Homeodomain-like"/>
    <property type="match status" value="1"/>
</dbReference>
<dbReference type="InterPro" id="IPR044822">
    <property type="entry name" value="Myb_DNA-bind_4"/>
</dbReference>
<dbReference type="PANTHER" id="PTHR47595">
    <property type="entry name" value="HEAT SHOCK 70 KDA PROTEIN 14"/>
    <property type="match status" value="1"/>
</dbReference>
<dbReference type="Pfam" id="PF13837">
    <property type="entry name" value="Myb_DNA-bind_4"/>
    <property type="match status" value="1"/>
</dbReference>
<sequence length="145" mass="16255">MAEGQGKVWSTAETRCLISLWSQEKIPERLEPFRNKDGVVDGMATEGYIRTAKQVRAKFKALKYKYRKAKDANRRSGSGRVTCPFYEELDQLLGDRAATERNISMESRVASEIDDEVISDSDTLTEDQLLPAAISLPLPTRRAGS</sequence>
<evidence type="ECO:0000259" key="1">
    <source>
        <dbReference type="Pfam" id="PF13837"/>
    </source>
</evidence>
<dbReference type="InParanoid" id="C3ZYJ5"/>
<name>C3ZYJ5_BRAFL</name>
<evidence type="ECO:0000313" key="2">
    <source>
        <dbReference type="EMBL" id="EEN42379.1"/>
    </source>
</evidence>
<dbReference type="AlphaFoldDB" id="C3ZYJ5"/>
<protein>
    <recommendedName>
        <fullName evidence="1">Myb/SANT-like DNA-binding domain-containing protein</fullName>
    </recommendedName>
</protein>
<accession>C3ZYJ5</accession>
<dbReference type="EMBL" id="GG666731">
    <property type="protein sequence ID" value="EEN42379.1"/>
    <property type="molecule type" value="Genomic_DNA"/>
</dbReference>
<proteinExistence type="predicted"/>
<organism>
    <name type="scientific">Branchiostoma floridae</name>
    <name type="common">Florida lancelet</name>
    <name type="synonym">Amphioxus</name>
    <dbReference type="NCBI Taxonomy" id="7739"/>
    <lineage>
        <taxon>Eukaryota</taxon>
        <taxon>Metazoa</taxon>
        <taxon>Chordata</taxon>
        <taxon>Cephalochordata</taxon>
        <taxon>Leptocardii</taxon>
        <taxon>Amphioxiformes</taxon>
        <taxon>Branchiostomatidae</taxon>
        <taxon>Branchiostoma</taxon>
    </lineage>
</organism>